<comment type="caution">
    <text evidence="2">The sequence shown here is derived from an EMBL/GenBank/DDBJ whole genome shotgun (WGS) entry which is preliminary data.</text>
</comment>
<dbReference type="AlphaFoldDB" id="A0A4U6QED6"/>
<dbReference type="RefSeq" id="WP_137450084.1">
    <property type="nucleotide sequence ID" value="NZ_SZZH01000003.1"/>
</dbReference>
<feature type="compositionally biased region" description="Low complexity" evidence="1">
    <location>
        <begin position="49"/>
        <end position="64"/>
    </location>
</feature>
<evidence type="ECO:0000313" key="3">
    <source>
        <dbReference type="Proteomes" id="UP000306985"/>
    </source>
</evidence>
<accession>A0A4U6QED6</accession>
<feature type="region of interest" description="Disordered" evidence="1">
    <location>
        <begin position="40"/>
        <end position="64"/>
    </location>
</feature>
<dbReference type="Proteomes" id="UP000306985">
    <property type="component" value="Unassembled WGS sequence"/>
</dbReference>
<reference evidence="2 3" key="1">
    <citation type="submission" date="2019-05" db="EMBL/GenBank/DDBJ databases">
        <title>Nakamurella sp. N5BH11, whole genome shotgun sequence.</title>
        <authorList>
            <person name="Tuo L."/>
        </authorList>
    </citation>
    <scope>NUCLEOTIDE SEQUENCE [LARGE SCALE GENOMIC DNA]</scope>
    <source>
        <strain evidence="2 3">N5BH11</strain>
    </source>
</reference>
<evidence type="ECO:0000313" key="2">
    <source>
        <dbReference type="EMBL" id="TKV58421.1"/>
    </source>
</evidence>
<sequence length="354" mass="36572">MRAPTGRGSSSRTARRSAHPRWATFLAVCGMGLSACTASTNTGDPSPPTGLSASASAPAAPTSAETDGSFAVHAVDLAADAPDEASGLLVLPGTAATGVPGRYLTVDDDDGPLELVAVDEAGAVVGRTRVADVDAVNPEALALGPCPAGTCVYIGDIGFTQRRTIVVHRLPLDKVTADGTAAEPARATIPVESWRFRWPDDAQDAEGMLIEPDGSVLLVDKPSRKRQAEPTRLYRGPAGGGDLQVLTEFTLPAPTAPLRTLVTGNVVTDAAADDRRVLLLTYDQVIEYTDPAGDARSHLADFPSWPHRNLPLPPSAQAEGIAPTPDGCGYAVVSEAGPSGWDSPVGRLSISSCP</sequence>
<name>A0A4U6QED6_9ACTN</name>
<protein>
    <submittedName>
        <fullName evidence="2">Uncharacterized protein</fullName>
    </submittedName>
</protein>
<evidence type="ECO:0000256" key="1">
    <source>
        <dbReference type="SAM" id="MobiDB-lite"/>
    </source>
</evidence>
<dbReference type="OrthoDB" id="9801244at2"/>
<organism evidence="2 3">
    <name type="scientific">Nakamurella flava</name>
    <dbReference type="NCBI Taxonomy" id="2576308"/>
    <lineage>
        <taxon>Bacteria</taxon>
        <taxon>Bacillati</taxon>
        <taxon>Actinomycetota</taxon>
        <taxon>Actinomycetes</taxon>
        <taxon>Nakamurellales</taxon>
        <taxon>Nakamurellaceae</taxon>
        <taxon>Nakamurella</taxon>
    </lineage>
</organism>
<keyword evidence="3" id="KW-1185">Reference proteome</keyword>
<proteinExistence type="predicted"/>
<dbReference type="EMBL" id="SZZH01000003">
    <property type="protein sequence ID" value="TKV58421.1"/>
    <property type="molecule type" value="Genomic_DNA"/>
</dbReference>
<gene>
    <name evidence="2" type="ORF">FDO65_12685</name>
</gene>